<evidence type="ECO:0000256" key="1">
    <source>
        <dbReference type="SAM" id="MobiDB-lite"/>
    </source>
</evidence>
<dbReference type="EMBL" id="SZYD01000013">
    <property type="protein sequence ID" value="KAD4385115.1"/>
    <property type="molecule type" value="Genomic_DNA"/>
</dbReference>
<evidence type="ECO:0000313" key="3">
    <source>
        <dbReference type="Proteomes" id="UP000326396"/>
    </source>
</evidence>
<dbReference type="Proteomes" id="UP000326396">
    <property type="component" value="Linkage Group LG3"/>
</dbReference>
<evidence type="ECO:0000313" key="2">
    <source>
        <dbReference type="EMBL" id="KAD4385115.1"/>
    </source>
</evidence>
<organism evidence="2 3">
    <name type="scientific">Mikania micrantha</name>
    <name type="common">bitter vine</name>
    <dbReference type="NCBI Taxonomy" id="192012"/>
    <lineage>
        <taxon>Eukaryota</taxon>
        <taxon>Viridiplantae</taxon>
        <taxon>Streptophyta</taxon>
        <taxon>Embryophyta</taxon>
        <taxon>Tracheophyta</taxon>
        <taxon>Spermatophyta</taxon>
        <taxon>Magnoliopsida</taxon>
        <taxon>eudicotyledons</taxon>
        <taxon>Gunneridae</taxon>
        <taxon>Pentapetalae</taxon>
        <taxon>asterids</taxon>
        <taxon>campanulids</taxon>
        <taxon>Asterales</taxon>
        <taxon>Asteraceae</taxon>
        <taxon>Asteroideae</taxon>
        <taxon>Heliantheae alliance</taxon>
        <taxon>Eupatorieae</taxon>
        <taxon>Mikania</taxon>
    </lineage>
</organism>
<comment type="caution">
    <text evidence="2">The sequence shown here is derived from an EMBL/GenBank/DDBJ whole genome shotgun (WGS) entry which is preliminary data.</text>
</comment>
<protein>
    <submittedName>
        <fullName evidence="2">Uncharacterized protein</fullName>
    </submittedName>
</protein>
<gene>
    <name evidence="2" type="ORF">E3N88_25283</name>
</gene>
<name>A0A5N6N4B6_9ASTR</name>
<proteinExistence type="predicted"/>
<feature type="region of interest" description="Disordered" evidence="1">
    <location>
        <begin position="1"/>
        <end position="91"/>
    </location>
</feature>
<accession>A0A5N6N4B6</accession>
<dbReference type="AlphaFoldDB" id="A0A5N6N4B6"/>
<reference evidence="2 3" key="1">
    <citation type="submission" date="2019-05" db="EMBL/GenBank/DDBJ databases">
        <title>Mikania micrantha, genome provides insights into the molecular mechanism of rapid growth.</title>
        <authorList>
            <person name="Liu B."/>
        </authorList>
    </citation>
    <scope>NUCLEOTIDE SEQUENCE [LARGE SCALE GENOMIC DNA]</scope>
    <source>
        <strain evidence="2">NLD-2019</strain>
        <tissue evidence="2">Leaf</tissue>
    </source>
</reference>
<keyword evidence="3" id="KW-1185">Reference proteome</keyword>
<sequence length="91" mass="10265">MFGGCVSPENEAETKRRRIKSSCMKSDEIDQITAPPHPSRTATRCPKSLRVPRRNPEISDFFPASRTAEDSKSLHRSPPVREISSRNLVKT</sequence>